<evidence type="ECO:0000313" key="1">
    <source>
        <dbReference type="EMBL" id="MBD2198476.1"/>
    </source>
</evidence>
<name>A0ABR8AHN7_9CYAN</name>
<comment type="caution">
    <text evidence="1">The sequence shown here is derived from an EMBL/GenBank/DDBJ whole genome shotgun (WGS) entry which is preliminary data.</text>
</comment>
<proteinExistence type="predicted"/>
<dbReference type="Proteomes" id="UP000658514">
    <property type="component" value="Unassembled WGS sequence"/>
</dbReference>
<sequence>MTQANKLLINSSHPGEVLLVSFYRVFLSATTATYPLASGLLVNHGDERRQNVGLIGDRVPLEKIPQKIFVQPLDELEKQLLS</sequence>
<accession>A0ABR8AHN7</accession>
<reference evidence="1 2" key="1">
    <citation type="journal article" date="2020" name="ISME J.">
        <title>Comparative genomics reveals insights into cyanobacterial evolution and habitat adaptation.</title>
        <authorList>
            <person name="Chen M.Y."/>
            <person name="Teng W.K."/>
            <person name="Zhao L."/>
            <person name="Hu C.X."/>
            <person name="Zhou Y.K."/>
            <person name="Han B.P."/>
            <person name="Song L.R."/>
            <person name="Shu W.S."/>
        </authorList>
    </citation>
    <scope>NUCLEOTIDE SEQUENCE [LARGE SCALE GENOMIC DNA]</scope>
    <source>
        <strain evidence="1 2">FACHB-288</strain>
    </source>
</reference>
<dbReference type="RefSeq" id="WP_190546284.1">
    <property type="nucleotide sequence ID" value="NZ_JACJQH010000042.1"/>
</dbReference>
<evidence type="ECO:0000313" key="2">
    <source>
        <dbReference type="Proteomes" id="UP000658514"/>
    </source>
</evidence>
<gene>
    <name evidence="1" type="ORF">H6G24_23820</name>
</gene>
<dbReference type="EMBL" id="JACJQH010000042">
    <property type="protein sequence ID" value="MBD2198476.1"/>
    <property type="molecule type" value="Genomic_DNA"/>
</dbReference>
<organism evidence="1 2">
    <name type="scientific">Calothrix parietina FACHB-288</name>
    <dbReference type="NCBI Taxonomy" id="2692896"/>
    <lineage>
        <taxon>Bacteria</taxon>
        <taxon>Bacillati</taxon>
        <taxon>Cyanobacteriota</taxon>
        <taxon>Cyanophyceae</taxon>
        <taxon>Nostocales</taxon>
        <taxon>Calotrichaceae</taxon>
        <taxon>Calothrix</taxon>
    </lineage>
</organism>
<keyword evidence="2" id="KW-1185">Reference proteome</keyword>
<protein>
    <submittedName>
        <fullName evidence="1">Uncharacterized protein</fullName>
    </submittedName>
</protein>